<proteinExistence type="predicted"/>
<name>A0A5D8ZAV2_9GAMM</name>
<protein>
    <submittedName>
        <fullName evidence="1">Methyltransferase domain-containing protein</fullName>
    </submittedName>
</protein>
<accession>A0A5D8ZAV2</accession>
<dbReference type="Proteomes" id="UP000323164">
    <property type="component" value="Unassembled WGS sequence"/>
</dbReference>
<evidence type="ECO:0000313" key="2">
    <source>
        <dbReference type="Proteomes" id="UP000323164"/>
    </source>
</evidence>
<comment type="caution">
    <text evidence="1">The sequence shown here is derived from an EMBL/GenBank/DDBJ whole genome shotgun (WGS) entry which is preliminary data.</text>
</comment>
<dbReference type="EMBL" id="VTRV01000015">
    <property type="protein sequence ID" value="TZF91183.1"/>
    <property type="molecule type" value="Genomic_DNA"/>
</dbReference>
<dbReference type="GO" id="GO:0008168">
    <property type="term" value="F:methyltransferase activity"/>
    <property type="evidence" value="ECO:0007669"/>
    <property type="project" value="UniProtKB-KW"/>
</dbReference>
<sequence length="283" mass="31863">MDISSVEYHSARRARITSMIDRAGRGLEIGPSHNPAAPKSAGYNVETVDHTDRAGLLEKYRSDVGINLDNIEDVDHVWTGGSLCELVGASASYDWIIASHVIEHMPDLVYFVTECQALLKPDGVLSLVVPDKRYCFDHLRRCSSSGDVIQAHLERRTRHTPGQVFDHFVGACKLDEAGSWHRDTAGRIGRVYTPEFAQAMHEASRISRDYLDIHAWVFTPSSFRLVVHDLNALGYARVDEIAFTDTRDCEFFIAYANRTSGQSQDRLQLAKQALHEQRQAYFP</sequence>
<dbReference type="InterPro" id="IPR029063">
    <property type="entry name" value="SAM-dependent_MTases_sf"/>
</dbReference>
<dbReference type="Pfam" id="PF13489">
    <property type="entry name" value="Methyltransf_23"/>
    <property type="match status" value="1"/>
</dbReference>
<keyword evidence="1" id="KW-0808">Transferase</keyword>
<keyword evidence="2" id="KW-1185">Reference proteome</keyword>
<gene>
    <name evidence="1" type="ORF">FW784_02530</name>
</gene>
<dbReference type="AlphaFoldDB" id="A0A5D8ZAV2"/>
<keyword evidence="1" id="KW-0489">Methyltransferase</keyword>
<dbReference type="GO" id="GO:0032259">
    <property type="term" value="P:methylation"/>
    <property type="evidence" value="ECO:0007669"/>
    <property type="project" value="UniProtKB-KW"/>
</dbReference>
<reference evidence="1 2" key="1">
    <citation type="submission" date="2019-08" db="EMBL/GenBank/DDBJ databases">
        <title>Draft genome sequence of Lysobacter sp. UKS-15.</title>
        <authorList>
            <person name="Im W.-T."/>
        </authorList>
    </citation>
    <scope>NUCLEOTIDE SEQUENCE [LARGE SCALE GENOMIC DNA]</scope>
    <source>
        <strain evidence="1 2">UKS-15</strain>
    </source>
</reference>
<dbReference type="OrthoDB" id="574053at2"/>
<dbReference type="SUPFAM" id="SSF53335">
    <property type="entry name" value="S-adenosyl-L-methionine-dependent methyltransferases"/>
    <property type="match status" value="1"/>
</dbReference>
<dbReference type="Gene3D" id="3.40.50.150">
    <property type="entry name" value="Vaccinia Virus protein VP39"/>
    <property type="match status" value="1"/>
</dbReference>
<evidence type="ECO:0000313" key="1">
    <source>
        <dbReference type="EMBL" id="TZF91183.1"/>
    </source>
</evidence>
<dbReference type="RefSeq" id="WP_149351789.1">
    <property type="nucleotide sequence ID" value="NZ_VTRV01000015.1"/>
</dbReference>
<organism evidence="1 2">
    <name type="scientific">Cognatilysobacter lacus</name>
    <dbReference type="NCBI Taxonomy" id="1643323"/>
    <lineage>
        <taxon>Bacteria</taxon>
        <taxon>Pseudomonadati</taxon>
        <taxon>Pseudomonadota</taxon>
        <taxon>Gammaproteobacteria</taxon>
        <taxon>Lysobacterales</taxon>
        <taxon>Lysobacteraceae</taxon>
        <taxon>Cognatilysobacter</taxon>
    </lineage>
</organism>